<evidence type="ECO:0008006" key="5">
    <source>
        <dbReference type="Google" id="ProtNLM"/>
    </source>
</evidence>
<evidence type="ECO:0000256" key="1">
    <source>
        <dbReference type="SAM" id="MobiDB-lite"/>
    </source>
</evidence>
<keyword evidence="4" id="KW-1185">Reference proteome</keyword>
<feature type="signal peptide" evidence="2">
    <location>
        <begin position="1"/>
        <end position="21"/>
    </location>
</feature>
<proteinExistence type="predicted"/>
<evidence type="ECO:0000256" key="2">
    <source>
        <dbReference type="SAM" id="SignalP"/>
    </source>
</evidence>
<comment type="caution">
    <text evidence="3">The sequence shown here is derived from an EMBL/GenBank/DDBJ whole genome shotgun (WGS) entry which is preliminary data.</text>
</comment>
<gene>
    <name evidence="3" type="ORF">LX15_000131</name>
</gene>
<reference evidence="3 4" key="1">
    <citation type="submission" date="2022-06" db="EMBL/GenBank/DDBJ databases">
        <title>Genomic Encyclopedia of Archaeal and Bacterial Type Strains, Phase II (KMG-II): from individual species to whole genera.</title>
        <authorList>
            <person name="Goeker M."/>
        </authorList>
    </citation>
    <scope>NUCLEOTIDE SEQUENCE [LARGE SCALE GENOMIC DNA]</scope>
    <source>
        <strain evidence="3 4">DSM 40477</strain>
    </source>
</reference>
<keyword evidence="2" id="KW-0732">Signal</keyword>
<evidence type="ECO:0000313" key="4">
    <source>
        <dbReference type="Proteomes" id="UP001205311"/>
    </source>
</evidence>
<organism evidence="3 4">
    <name type="scientific">Streptoalloteichus tenebrarius (strain ATCC 17920 / DSM 40477 / JCM 4838 / CBS 697.72 / NBRC 16177 / NCIMB 11028 / NRRL B-12390 / A12253. 1 / ISP 5477)</name>
    <name type="common">Streptomyces tenebrarius</name>
    <dbReference type="NCBI Taxonomy" id="1933"/>
    <lineage>
        <taxon>Bacteria</taxon>
        <taxon>Bacillati</taxon>
        <taxon>Actinomycetota</taxon>
        <taxon>Actinomycetes</taxon>
        <taxon>Pseudonocardiales</taxon>
        <taxon>Pseudonocardiaceae</taxon>
        <taxon>Streptoalloteichus</taxon>
    </lineage>
</organism>
<name>A0ABT1HLR1_STRSD</name>
<dbReference type="Proteomes" id="UP001205311">
    <property type="component" value="Unassembled WGS sequence"/>
</dbReference>
<evidence type="ECO:0000313" key="3">
    <source>
        <dbReference type="EMBL" id="MCP2256448.1"/>
    </source>
</evidence>
<feature type="chain" id="PRO_5045641724" description="Lipoprotein" evidence="2">
    <location>
        <begin position="22"/>
        <end position="171"/>
    </location>
</feature>
<protein>
    <recommendedName>
        <fullName evidence="5">Lipoprotein</fullName>
    </recommendedName>
</protein>
<dbReference type="PROSITE" id="PS51257">
    <property type="entry name" value="PROKAR_LIPOPROTEIN"/>
    <property type="match status" value="1"/>
</dbReference>
<sequence>MGSWSRPVGVVTALTMIGALAACGEPAPPPLGPAAKKVTVIRGDRTYPTTAEVTGWQVRTHPQVPDRGNAVHFTYQFAGFAPERIELQICAVDAQRVVLLCSDIGHADSGDIVTPRWLEDGWIGPSEGIDLSRTAEVVLVPNQMFPGLHAGDPKDHDGYVPPRGLAPGDRI</sequence>
<feature type="region of interest" description="Disordered" evidence="1">
    <location>
        <begin position="149"/>
        <end position="171"/>
    </location>
</feature>
<dbReference type="RefSeq" id="WP_253667447.1">
    <property type="nucleotide sequence ID" value="NZ_JAMTCP010000001.1"/>
</dbReference>
<accession>A0ABT1HLR1</accession>
<dbReference type="EMBL" id="JAMTCP010000001">
    <property type="protein sequence ID" value="MCP2256448.1"/>
    <property type="molecule type" value="Genomic_DNA"/>
</dbReference>